<feature type="region of interest" description="Disordered" evidence="1">
    <location>
        <begin position="1"/>
        <end position="30"/>
    </location>
</feature>
<dbReference type="SUPFAM" id="SSF52833">
    <property type="entry name" value="Thioredoxin-like"/>
    <property type="match status" value="1"/>
</dbReference>
<dbReference type="Gene3D" id="3.40.30.10">
    <property type="entry name" value="Glutaredoxin"/>
    <property type="match status" value="1"/>
</dbReference>
<proteinExistence type="predicted"/>
<organism evidence="3 4">
    <name type="scientific">Aureobasidium pullulans</name>
    <name type="common">Black yeast</name>
    <name type="synonym">Pullularia pullulans</name>
    <dbReference type="NCBI Taxonomy" id="5580"/>
    <lineage>
        <taxon>Eukaryota</taxon>
        <taxon>Fungi</taxon>
        <taxon>Dikarya</taxon>
        <taxon>Ascomycota</taxon>
        <taxon>Pezizomycotina</taxon>
        <taxon>Dothideomycetes</taxon>
        <taxon>Dothideomycetidae</taxon>
        <taxon>Dothideales</taxon>
        <taxon>Saccotheciaceae</taxon>
        <taxon>Aureobasidium</taxon>
    </lineage>
</organism>
<protein>
    <recommendedName>
        <fullName evidence="2">GST N-terminal domain-containing protein</fullName>
    </recommendedName>
</protein>
<gene>
    <name evidence="3" type="ORF">D6D20_09439</name>
</gene>
<dbReference type="EMBL" id="QZAN01000187">
    <property type="protein sequence ID" value="THW55500.1"/>
    <property type="molecule type" value="Genomic_DNA"/>
</dbReference>
<dbReference type="Proteomes" id="UP000310421">
    <property type="component" value="Unassembled WGS sequence"/>
</dbReference>
<reference evidence="3 4" key="1">
    <citation type="submission" date="2018-10" db="EMBL/GenBank/DDBJ databases">
        <title>Fifty Aureobasidium pullulans genomes reveal a recombining polyextremotolerant generalist.</title>
        <authorList>
            <person name="Gostincar C."/>
            <person name="Turk M."/>
            <person name="Zajc J."/>
            <person name="Gunde-Cimerman N."/>
        </authorList>
    </citation>
    <scope>NUCLEOTIDE SEQUENCE [LARGE SCALE GENOMIC DNA]</scope>
    <source>
        <strain evidence="3 4">EXF-10751</strain>
    </source>
</reference>
<dbReference type="InterPro" id="IPR036249">
    <property type="entry name" value="Thioredoxin-like_sf"/>
</dbReference>
<name>A0A4S8YWC9_AURPU</name>
<sequence>MEETGRLADHSTNFSKQQHPNDPQSRPITKMSASTTERLIFYDVLSERWPQTWSPYTMRILLTLKHLEIPYTHIPVSYPNIKPLLSSLNVPASMTKAAPAYTLPAITIPATATTSSHTIMGSMEIARYLCTLNSSHTTALFPNAAESTAAATEFDDKVFGKVMMEGYMQHVLPFTPLILDPAGAEYIEESKRPFLGSLKECRERALAEEQEMGGLEKVMEKALMPVVEVYENSGELQSQGYEGGVFYGGRRITQFVDFCAVALVMWGVMVRGAVVLEALDGVVEGSRIAEVVRRCLTSPEAR</sequence>
<evidence type="ECO:0000256" key="1">
    <source>
        <dbReference type="SAM" id="MobiDB-lite"/>
    </source>
</evidence>
<dbReference type="Gene3D" id="1.20.1050.10">
    <property type="match status" value="1"/>
</dbReference>
<feature type="domain" description="GST N-terminal" evidence="2">
    <location>
        <begin position="53"/>
        <end position="131"/>
    </location>
</feature>
<feature type="compositionally biased region" description="Polar residues" evidence="1">
    <location>
        <begin position="10"/>
        <end position="30"/>
    </location>
</feature>
<dbReference type="Pfam" id="PF13409">
    <property type="entry name" value="GST_N_2"/>
    <property type="match status" value="1"/>
</dbReference>
<evidence type="ECO:0000259" key="2">
    <source>
        <dbReference type="Pfam" id="PF13409"/>
    </source>
</evidence>
<evidence type="ECO:0000313" key="3">
    <source>
        <dbReference type="EMBL" id="THW55500.1"/>
    </source>
</evidence>
<accession>A0A4S8YWC9</accession>
<evidence type="ECO:0000313" key="4">
    <source>
        <dbReference type="Proteomes" id="UP000310421"/>
    </source>
</evidence>
<comment type="caution">
    <text evidence="3">The sequence shown here is derived from an EMBL/GenBank/DDBJ whole genome shotgun (WGS) entry which is preliminary data.</text>
</comment>
<dbReference type="AlphaFoldDB" id="A0A4S8YWC9"/>
<dbReference type="InterPro" id="IPR004045">
    <property type="entry name" value="Glutathione_S-Trfase_N"/>
</dbReference>